<dbReference type="InterPro" id="IPR005069">
    <property type="entry name" value="Nucl-diP-sugar_transferase"/>
</dbReference>
<evidence type="ECO:0000313" key="4">
    <source>
        <dbReference type="Proteomes" id="UP000737018"/>
    </source>
</evidence>
<feature type="transmembrane region" description="Helical" evidence="1">
    <location>
        <begin position="12"/>
        <end position="30"/>
    </location>
</feature>
<proteinExistence type="predicted"/>
<keyword evidence="1" id="KW-1133">Transmembrane helix</keyword>
<evidence type="ECO:0000256" key="1">
    <source>
        <dbReference type="SAM" id="Phobius"/>
    </source>
</evidence>
<keyword evidence="1" id="KW-0472">Membrane</keyword>
<evidence type="ECO:0000259" key="2">
    <source>
        <dbReference type="Pfam" id="PF03407"/>
    </source>
</evidence>
<dbReference type="PANTHER" id="PTHR46038">
    <property type="entry name" value="EXPRESSED PROTEIN-RELATED"/>
    <property type="match status" value="1"/>
</dbReference>
<dbReference type="Pfam" id="PF03407">
    <property type="entry name" value="Nucleotid_trans"/>
    <property type="match status" value="1"/>
</dbReference>
<reference evidence="3" key="1">
    <citation type="submission" date="2020-03" db="EMBL/GenBank/DDBJ databases">
        <title>Castanea mollissima Vanexum genome sequencing.</title>
        <authorList>
            <person name="Staton M."/>
        </authorList>
    </citation>
    <scope>NUCLEOTIDE SEQUENCE</scope>
    <source>
        <tissue evidence="3">Leaf</tissue>
    </source>
</reference>
<dbReference type="PANTHER" id="PTHR46038:SF12">
    <property type="entry name" value="OS03G0731800 PROTEIN"/>
    <property type="match status" value="1"/>
</dbReference>
<keyword evidence="1" id="KW-0812">Transmembrane</keyword>
<dbReference type="Proteomes" id="UP000737018">
    <property type="component" value="Unassembled WGS sequence"/>
</dbReference>
<comment type="caution">
    <text evidence="3">The sequence shown here is derived from an EMBL/GenBank/DDBJ whole genome shotgun (WGS) entry which is preliminary data.</text>
</comment>
<feature type="domain" description="Nucleotide-diphospho-sugar transferase" evidence="2">
    <location>
        <begin position="110"/>
        <end position="179"/>
    </location>
</feature>
<sequence>MDYVRNSIGNPALLLLFFFGFFYLCIWSSSITNSFSVFQKESLSTLSNTTNIHVPQDDLEEALSKTSMADKTVIITIINKAYADQDIKADTTMLDLFLESFWLGENTRPLLENLLIVAMDQTAYDRCLFRRLNCYMLKTDGLDFGGEKVYMSEDFIKMMWRRTLFLVEVLKRGYNFIFTVRYYFFFLAYL</sequence>
<feature type="non-terminal residue" evidence="3">
    <location>
        <position position="1"/>
    </location>
</feature>
<accession>A0A8J4QC08</accession>
<gene>
    <name evidence="3" type="ORF">CMV_027198</name>
</gene>
<dbReference type="OrthoDB" id="540503at2759"/>
<dbReference type="AlphaFoldDB" id="A0A8J4QC08"/>
<dbReference type="InterPro" id="IPR044821">
    <property type="entry name" value="At1g28695/At4g15970-like"/>
</dbReference>
<protein>
    <recommendedName>
        <fullName evidence="2">Nucleotide-diphospho-sugar transferase domain-containing protein</fullName>
    </recommendedName>
</protein>
<evidence type="ECO:0000313" key="3">
    <source>
        <dbReference type="EMBL" id="KAF3946547.1"/>
    </source>
</evidence>
<keyword evidence="4" id="KW-1185">Reference proteome</keyword>
<dbReference type="EMBL" id="JRKL02009017">
    <property type="protein sequence ID" value="KAF3946547.1"/>
    <property type="molecule type" value="Genomic_DNA"/>
</dbReference>
<organism evidence="3 4">
    <name type="scientific">Castanea mollissima</name>
    <name type="common">Chinese chestnut</name>
    <dbReference type="NCBI Taxonomy" id="60419"/>
    <lineage>
        <taxon>Eukaryota</taxon>
        <taxon>Viridiplantae</taxon>
        <taxon>Streptophyta</taxon>
        <taxon>Embryophyta</taxon>
        <taxon>Tracheophyta</taxon>
        <taxon>Spermatophyta</taxon>
        <taxon>Magnoliopsida</taxon>
        <taxon>eudicotyledons</taxon>
        <taxon>Gunneridae</taxon>
        <taxon>Pentapetalae</taxon>
        <taxon>rosids</taxon>
        <taxon>fabids</taxon>
        <taxon>Fagales</taxon>
        <taxon>Fagaceae</taxon>
        <taxon>Castanea</taxon>
    </lineage>
</organism>
<name>A0A8J4QC08_9ROSI</name>